<dbReference type="RefSeq" id="WP_308980948.1">
    <property type="nucleotide sequence ID" value="NZ_JAVIDL010000004.1"/>
</dbReference>
<protein>
    <submittedName>
        <fullName evidence="4">Alpha/beta hydrolase-fold protein</fullName>
    </submittedName>
</protein>
<comment type="similarity">
    <text evidence="1">Belongs to the esterase D family.</text>
</comment>
<dbReference type="InterPro" id="IPR052558">
    <property type="entry name" value="Siderophore_Hydrolase_D"/>
</dbReference>
<dbReference type="Pfam" id="PF00756">
    <property type="entry name" value="Esterase"/>
    <property type="match status" value="1"/>
</dbReference>
<dbReference type="SUPFAM" id="SSF53474">
    <property type="entry name" value="alpha/beta-Hydrolases"/>
    <property type="match status" value="1"/>
</dbReference>
<feature type="chain" id="PRO_5043488345" evidence="3">
    <location>
        <begin position="25"/>
        <end position="349"/>
    </location>
</feature>
<evidence type="ECO:0000256" key="3">
    <source>
        <dbReference type="SAM" id="SignalP"/>
    </source>
</evidence>
<dbReference type="PANTHER" id="PTHR40841:SF2">
    <property type="entry name" value="SIDEROPHORE-DEGRADING ESTERASE (EUROFUNG)"/>
    <property type="match status" value="1"/>
</dbReference>
<comment type="caution">
    <text evidence="4">The sequence shown here is derived from an EMBL/GenBank/DDBJ whole genome shotgun (WGS) entry which is preliminary data.</text>
</comment>
<evidence type="ECO:0000256" key="1">
    <source>
        <dbReference type="ARBA" id="ARBA00005622"/>
    </source>
</evidence>
<dbReference type="Proteomes" id="UP001243844">
    <property type="component" value="Unassembled WGS sequence"/>
</dbReference>
<dbReference type="InterPro" id="IPR000801">
    <property type="entry name" value="Esterase-like"/>
</dbReference>
<dbReference type="PANTHER" id="PTHR40841">
    <property type="entry name" value="SIDEROPHORE TRIACETYLFUSARININE C ESTERASE"/>
    <property type="match status" value="1"/>
</dbReference>
<reference evidence="4" key="1">
    <citation type="submission" date="2023-08" db="EMBL/GenBank/DDBJ databases">
        <title>Emergence of clinically-relevant ST2 carbapenem-resistant Acinetobacter baumannii strains in hospital sewages in Zhejiang, East of China.</title>
        <authorList>
            <person name="Kaichao C."/>
            <person name="Zhang R."/>
        </authorList>
    </citation>
    <scope>NUCLEOTIDE SEQUENCE</scope>
    <source>
        <strain evidence="4">M-RB-37</strain>
    </source>
</reference>
<dbReference type="AlphaFoldDB" id="A0AAW8J428"/>
<dbReference type="GO" id="GO:0016788">
    <property type="term" value="F:hydrolase activity, acting on ester bonds"/>
    <property type="evidence" value="ECO:0007669"/>
    <property type="project" value="TreeGrafter"/>
</dbReference>
<name>A0AAW8J428_9GAMM</name>
<accession>A0AAW8J428</accession>
<evidence type="ECO:0000313" key="4">
    <source>
        <dbReference type="EMBL" id="MDQ8934797.1"/>
    </source>
</evidence>
<dbReference type="InterPro" id="IPR029058">
    <property type="entry name" value="AB_hydrolase_fold"/>
</dbReference>
<proteinExistence type="inferred from homology"/>
<gene>
    <name evidence="4" type="ORF">RFH47_03490</name>
</gene>
<keyword evidence="2 4" id="KW-0378">Hydrolase</keyword>
<organism evidence="4 5">
    <name type="scientific">Acinetobacter rudis</name>
    <dbReference type="NCBI Taxonomy" id="632955"/>
    <lineage>
        <taxon>Bacteria</taxon>
        <taxon>Pseudomonadati</taxon>
        <taxon>Pseudomonadota</taxon>
        <taxon>Gammaproteobacteria</taxon>
        <taxon>Moraxellales</taxon>
        <taxon>Moraxellaceae</taxon>
        <taxon>Acinetobacter</taxon>
    </lineage>
</organism>
<dbReference type="EMBL" id="JAVIDL010000004">
    <property type="protein sequence ID" value="MDQ8934797.1"/>
    <property type="molecule type" value="Genomic_DNA"/>
</dbReference>
<keyword evidence="3" id="KW-0732">Signal</keyword>
<evidence type="ECO:0000256" key="2">
    <source>
        <dbReference type="ARBA" id="ARBA00022801"/>
    </source>
</evidence>
<dbReference type="Gene3D" id="3.40.50.1820">
    <property type="entry name" value="alpha/beta hydrolase"/>
    <property type="match status" value="1"/>
</dbReference>
<evidence type="ECO:0000313" key="5">
    <source>
        <dbReference type="Proteomes" id="UP001243844"/>
    </source>
</evidence>
<sequence length="349" mass="39918">MLKKTLLSLTLCLGLSQVSTTVLANQNIQLGESYTLPSTVLKEQREVQVYLPSSYTRYSTQRYPVIYLLDSESNFHYLTAIVEKLSKSPYPAIPEMIIVGIVNTDRSRDLTPSVQKTDSLAGRKIEGKTGGNAAFFKFLETELMPDITHKYRSNGFNIMIGHSFGGITALNHMISSEKSMQAYIVHDPSIWWDNEMMLKTFQNANNTKMQNKQLFLSQAGISTQQNGVDQHDDAIQKMHQYFSGQQQHHLNYKFVRYEDENHGSVTMKGNLDGLRFIFEDMQLNIKAVAQNPNLVKQHYAQLSQKLGFEIQPSEPYLDAVLSYLKREHQQQAVQQFQAYMNSIYPKKPI</sequence>
<feature type="signal peptide" evidence="3">
    <location>
        <begin position="1"/>
        <end position="24"/>
    </location>
</feature>